<proteinExistence type="predicted"/>
<protein>
    <submittedName>
        <fullName evidence="1">Uncharacterized protein</fullName>
    </submittedName>
</protein>
<reference evidence="4 5" key="1">
    <citation type="submission" date="2018-08" db="EMBL/GenBank/DDBJ databases">
        <title>Recombination of ecologically and evolutionarily significant loci maintains genetic cohesion in the Pseudomonas syringae species complex.</title>
        <authorList>
            <person name="Dillon M."/>
            <person name="Thakur S."/>
            <person name="Almeida R.N.D."/>
            <person name="Weir B.S."/>
            <person name="Guttman D.S."/>
        </authorList>
    </citation>
    <scope>NUCLEOTIDE SEQUENCE [LARGE SCALE GENOMIC DNA]</scope>
    <source>
        <strain evidence="3 4">ICMP 4182</strain>
        <strain evidence="1 5">ICMP 6372</strain>
        <strain evidence="2 6">ICMP 867</strain>
    </source>
</reference>
<dbReference type="EMBL" id="RBPT01000299">
    <property type="protein sequence ID" value="RMO43286.1"/>
    <property type="molecule type" value="Genomic_DNA"/>
</dbReference>
<sequence>MNEHSNSLFSQIQKLNPNKGDLLVIYPKRV</sequence>
<organism evidence="1 5">
    <name type="scientific">Pseudomonas savastanoi pv. glycinea</name>
    <name type="common">Pseudomonas syringae pv. glycinea</name>
    <dbReference type="NCBI Taxonomy" id="318"/>
    <lineage>
        <taxon>Bacteria</taxon>
        <taxon>Pseudomonadati</taxon>
        <taxon>Pseudomonadota</taxon>
        <taxon>Gammaproteobacteria</taxon>
        <taxon>Pseudomonadales</taxon>
        <taxon>Pseudomonadaceae</taxon>
        <taxon>Pseudomonas</taxon>
    </lineage>
</organism>
<dbReference type="Proteomes" id="UP000272471">
    <property type="component" value="Unassembled WGS sequence"/>
</dbReference>
<accession>A0A0P9RRK1</accession>
<dbReference type="EMBL" id="RBQX01000405">
    <property type="protein sequence ID" value="RMQ04298.1"/>
    <property type="molecule type" value="Genomic_DNA"/>
</dbReference>
<evidence type="ECO:0000313" key="3">
    <source>
        <dbReference type="EMBL" id="RMQ04298.1"/>
    </source>
</evidence>
<dbReference type="PROSITE" id="PS50292">
    <property type="entry name" value="PEROXIDASE_3"/>
    <property type="match status" value="1"/>
</dbReference>
<evidence type="ECO:0000313" key="5">
    <source>
        <dbReference type="Proteomes" id="UP000273536"/>
    </source>
</evidence>
<evidence type="ECO:0000313" key="2">
    <source>
        <dbReference type="EMBL" id="RMO43286.1"/>
    </source>
</evidence>
<dbReference type="AlphaFoldDB" id="A0A0P9RRK1"/>
<comment type="caution">
    <text evidence="1">The sequence shown here is derived from an EMBL/GenBank/DDBJ whole genome shotgun (WGS) entry which is preliminary data.</text>
</comment>
<dbReference type="Proteomes" id="UP000280599">
    <property type="component" value="Unassembled WGS sequence"/>
</dbReference>
<name>A0A0P9RRK1_PSESG</name>
<evidence type="ECO:0000313" key="6">
    <source>
        <dbReference type="Proteomes" id="UP000280599"/>
    </source>
</evidence>
<evidence type="ECO:0000313" key="1">
    <source>
        <dbReference type="EMBL" id="RMO38881.1"/>
    </source>
</evidence>
<evidence type="ECO:0000313" key="4">
    <source>
        <dbReference type="Proteomes" id="UP000272471"/>
    </source>
</evidence>
<dbReference type="InterPro" id="IPR019791">
    <property type="entry name" value="Haem_peroxidase_animal"/>
</dbReference>
<dbReference type="EMBL" id="RBPS01000092">
    <property type="protein sequence ID" value="RMO38881.1"/>
    <property type="molecule type" value="Genomic_DNA"/>
</dbReference>
<dbReference type="Proteomes" id="UP000273536">
    <property type="component" value="Unassembled WGS sequence"/>
</dbReference>
<gene>
    <name evidence="3" type="ORF">ALQ11_103093</name>
    <name evidence="2" type="ORF">ALQ41_103161</name>
    <name evidence="1" type="ORF">ALQ42_103025</name>
</gene>